<dbReference type="KEGG" id="ela:UCREL1_6220"/>
<dbReference type="InterPro" id="IPR011032">
    <property type="entry name" value="GroES-like_sf"/>
</dbReference>
<dbReference type="SMART" id="SM00829">
    <property type="entry name" value="PKS_ER"/>
    <property type="match status" value="1"/>
</dbReference>
<dbReference type="OMA" id="GKEANHQ"/>
<feature type="domain" description="Enoyl reductase (ER)" evidence="3">
    <location>
        <begin position="13"/>
        <end position="363"/>
    </location>
</feature>
<dbReference type="Gene3D" id="3.90.180.10">
    <property type="entry name" value="Medium-chain alcohol dehydrogenases, catalytic domain"/>
    <property type="match status" value="1"/>
</dbReference>
<dbReference type="Gene3D" id="3.40.50.720">
    <property type="entry name" value="NAD(P)-binding Rossmann-like Domain"/>
    <property type="match status" value="1"/>
</dbReference>
<dbReference type="eggNOG" id="KOG1198">
    <property type="taxonomic scope" value="Eukaryota"/>
</dbReference>
<dbReference type="AlphaFoldDB" id="M7SQL5"/>
<dbReference type="SUPFAM" id="SSF50129">
    <property type="entry name" value="GroES-like"/>
    <property type="match status" value="1"/>
</dbReference>
<proteinExistence type="inferred from homology"/>
<dbReference type="PANTHER" id="PTHR45348:SF3">
    <property type="entry name" value="ENOYL REDUCTASE (ER) DOMAIN-CONTAINING PROTEIN"/>
    <property type="match status" value="1"/>
</dbReference>
<evidence type="ECO:0000256" key="1">
    <source>
        <dbReference type="ARBA" id="ARBA00008072"/>
    </source>
</evidence>
<sequence>MASRTHNALVIVGPRQPYEVHQHPTVTPQADEVLVKVLWTASTPLDLHRADGGLLVEPPFIGGSSCAGVVVEAGAAVDRLKPGDKVFGFGRQDPKEMPHQEFVTGPAWTFGKTPEGFSFEEAVTLPTNFVTVFNTMWADLDLPTPWPKPDGYVPPRADDEILIWGAGSSVGQYALQILRFYGYRNLVATASPHNHQHLRELGATEVYDYRSPTVVEDILAAAAAHRKHDGRPAVPLIVDCIGSVPGTIRHIVEIAQKGSVVAIMLPVILKHATKEEAPEYGMDVVPAAKWPEGVIPRGVRTHFFWKNDFFVEKLESEIMPEMLVKGIVKPNKYRVVEGRTLLERATKALDLLRDGVSAEKLVWRVAEE</sequence>
<comment type="similarity">
    <text evidence="1">Belongs to the zinc-containing alcohol dehydrogenase family.</text>
</comment>
<dbReference type="InterPro" id="IPR013154">
    <property type="entry name" value="ADH-like_N"/>
</dbReference>
<dbReference type="PANTHER" id="PTHR45348">
    <property type="entry name" value="HYPOTHETICAL OXIDOREDUCTASE (EUROFUNG)"/>
    <property type="match status" value="1"/>
</dbReference>
<evidence type="ECO:0000259" key="3">
    <source>
        <dbReference type="SMART" id="SM00829"/>
    </source>
</evidence>
<dbReference type="Proteomes" id="UP000012174">
    <property type="component" value="Unassembled WGS sequence"/>
</dbReference>
<gene>
    <name evidence="4" type="ORF">UCREL1_6220</name>
</gene>
<keyword evidence="2" id="KW-0560">Oxidoreductase</keyword>
<keyword evidence="5" id="KW-1185">Reference proteome</keyword>
<dbReference type="EMBL" id="KB706581">
    <property type="protein sequence ID" value="EMR66778.1"/>
    <property type="molecule type" value="Genomic_DNA"/>
</dbReference>
<dbReference type="SUPFAM" id="SSF51735">
    <property type="entry name" value="NAD(P)-binding Rossmann-fold domains"/>
    <property type="match status" value="1"/>
</dbReference>
<dbReference type="GO" id="GO:0016651">
    <property type="term" value="F:oxidoreductase activity, acting on NAD(P)H"/>
    <property type="evidence" value="ECO:0007669"/>
    <property type="project" value="InterPro"/>
</dbReference>
<organism evidence="4 5">
    <name type="scientific">Eutypa lata (strain UCR-EL1)</name>
    <name type="common">Grapevine dieback disease fungus</name>
    <name type="synonym">Eutypa armeniacae</name>
    <dbReference type="NCBI Taxonomy" id="1287681"/>
    <lineage>
        <taxon>Eukaryota</taxon>
        <taxon>Fungi</taxon>
        <taxon>Dikarya</taxon>
        <taxon>Ascomycota</taxon>
        <taxon>Pezizomycotina</taxon>
        <taxon>Sordariomycetes</taxon>
        <taxon>Xylariomycetidae</taxon>
        <taxon>Xylariales</taxon>
        <taxon>Diatrypaceae</taxon>
        <taxon>Eutypa</taxon>
    </lineage>
</organism>
<dbReference type="Pfam" id="PF00107">
    <property type="entry name" value="ADH_zinc_N"/>
    <property type="match status" value="1"/>
</dbReference>
<dbReference type="Pfam" id="PF08240">
    <property type="entry name" value="ADH_N"/>
    <property type="match status" value="1"/>
</dbReference>
<evidence type="ECO:0000256" key="2">
    <source>
        <dbReference type="ARBA" id="ARBA00023002"/>
    </source>
</evidence>
<evidence type="ECO:0000313" key="5">
    <source>
        <dbReference type="Proteomes" id="UP000012174"/>
    </source>
</evidence>
<dbReference type="InterPro" id="IPR036291">
    <property type="entry name" value="NAD(P)-bd_dom_sf"/>
</dbReference>
<dbReference type="OrthoDB" id="9992527at2759"/>
<accession>M7SQL5</accession>
<dbReference type="HOGENOM" id="CLU_026673_16_5_1"/>
<evidence type="ECO:0000313" key="4">
    <source>
        <dbReference type="EMBL" id="EMR66778.1"/>
    </source>
</evidence>
<dbReference type="InterPro" id="IPR020843">
    <property type="entry name" value="ER"/>
</dbReference>
<dbReference type="CDD" id="cd08249">
    <property type="entry name" value="enoyl_reductase_like"/>
    <property type="match status" value="1"/>
</dbReference>
<protein>
    <submittedName>
        <fullName evidence="4">Putative zinc-binding dehydrogenase protein</fullName>
    </submittedName>
</protein>
<dbReference type="InterPro" id="IPR013149">
    <property type="entry name" value="ADH-like_C"/>
</dbReference>
<dbReference type="InterPro" id="IPR047122">
    <property type="entry name" value="Trans-enoyl_RdTase-like"/>
</dbReference>
<reference evidence="5" key="1">
    <citation type="journal article" date="2013" name="Genome Announc.">
        <title>Draft genome sequence of the grapevine dieback fungus Eutypa lata UCR-EL1.</title>
        <authorList>
            <person name="Blanco-Ulate B."/>
            <person name="Rolshausen P.E."/>
            <person name="Cantu D."/>
        </authorList>
    </citation>
    <scope>NUCLEOTIDE SEQUENCE [LARGE SCALE GENOMIC DNA]</scope>
    <source>
        <strain evidence="5">UCR-EL1</strain>
    </source>
</reference>
<name>M7SQL5_EUTLA</name>